<reference evidence="2 3" key="1">
    <citation type="submission" date="2019-01" db="EMBL/GenBank/DDBJ databases">
        <title>Genome sequencing of strain FW100M-8.</title>
        <authorList>
            <person name="Heo J."/>
            <person name="Kim S.-J."/>
            <person name="Kim J.-S."/>
            <person name="Hong S.-B."/>
            <person name="Kwon S.-W."/>
        </authorList>
    </citation>
    <scope>NUCLEOTIDE SEQUENCE [LARGE SCALE GENOMIC DNA]</scope>
    <source>
        <strain evidence="2 3">FW100M-8</strain>
    </source>
</reference>
<dbReference type="SUPFAM" id="SSF56601">
    <property type="entry name" value="beta-lactamase/transpeptidase-like"/>
    <property type="match status" value="1"/>
</dbReference>
<dbReference type="GO" id="GO:0016787">
    <property type="term" value="F:hydrolase activity"/>
    <property type="evidence" value="ECO:0007669"/>
    <property type="project" value="UniProtKB-KW"/>
</dbReference>
<proteinExistence type="predicted"/>
<evidence type="ECO:0000259" key="1">
    <source>
        <dbReference type="Pfam" id="PF00144"/>
    </source>
</evidence>
<dbReference type="Proteomes" id="UP000291259">
    <property type="component" value="Chromosome"/>
</dbReference>
<dbReference type="InterPro" id="IPR050491">
    <property type="entry name" value="AmpC-like"/>
</dbReference>
<dbReference type="OrthoDB" id="3174977at2"/>
<dbReference type="AlphaFoldDB" id="A0A4P6FFX3"/>
<dbReference type="InterPro" id="IPR001466">
    <property type="entry name" value="Beta-lactam-related"/>
</dbReference>
<feature type="domain" description="Beta-lactamase-related" evidence="1">
    <location>
        <begin position="58"/>
        <end position="360"/>
    </location>
</feature>
<organism evidence="2 3">
    <name type="scientific">Agromyces protaetiae</name>
    <dbReference type="NCBI Taxonomy" id="2509455"/>
    <lineage>
        <taxon>Bacteria</taxon>
        <taxon>Bacillati</taxon>
        <taxon>Actinomycetota</taxon>
        <taxon>Actinomycetes</taxon>
        <taxon>Micrococcales</taxon>
        <taxon>Microbacteriaceae</taxon>
        <taxon>Agromyces</taxon>
    </lineage>
</organism>
<dbReference type="PANTHER" id="PTHR46825:SF7">
    <property type="entry name" value="D-ALANYL-D-ALANINE CARBOXYPEPTIDASE"/>
    <property type="match status" value="1"/>
</dbReference>
<dbReference type="InterPro" id="IPR012338">
    <property type="entry name" value="Beta-lactam/transpept-like"/>
</dbReference>
<keyword evidence="2" id="KW-0378">Hydrolase</keyword>
<dbReference type="RefSeq" id="WP_129189192.1">
    <property type="nucleotide sequence ID" value="NZ_CP035491.1"/>
</dbReference>
<sequence>MTGCIGGTVDPEAQFGGTDAAIPVEVSDALDAALANAVALSGASGGLAAIDAPWAGEWRGVAGTESFDEHASAVAPDDSFRLAGVTGEVTCLILLRLADAEVVGLADPVSEHVDGIPGLDGITLEQLCRHTSGLADYYPSLRTHFAHNPERVWSQIELISNGMALDRVGTPGEKYSYSRTGLLLLGVALERATNRSWNDLAEQYVFEPLGLDGTELPSPTDVADASSLDGYLQPPGADGNPVCDVRYDVSRLSSSSVGAAGGAISTLDDTVTISQAFATGSLLGEKTAREQWATEHIPDQPSWVSEGVGGLEYGPLRGISTETAGAVTAAFTDPGSGLTVVLTLNSSTAGPDFAREAAFALASIASKAPGADGAEAPLVELPWSIDQANANLASLARCATAPPAEAPPAEAPAEG</sequence>
<dbReference type="Pfam" id="PF00144">
    <property type="entry name" value="Beta-lactamase"/>
    <property type="match status" value="1"/>
</dbReference>
<name>A0A4P6FFX3_9MICO</name>
<dbReference type="Gene3D" id="3.40.710.10">
    <property type="entry name" value="DD-peptidase/beta-lactamase superfamily"/>
    <property type="match status" value="1"/>
</dbReference>
<dbReference type="KEGG" id="agf:ET445_04390"/>
<accession>A0A4P6FFX3</accession>
<keyword evidence="3" id="KW-1185">Reference proteome</keyword>
<protein>
    <submittedName>
        <fullName evidence="2">Class A beta-lactamase-related serine hydrolase</fullName>
    </submittedName>
</protein>
<dbReference type="EMBL" id="CP035491">
    <property type="protein sequence ID" value="QAY72697.1"/>
    <property type="molecule type" value="Genomic_DNA"/>
</dbReference>
<evidence type="ECO:0000313" key="2">
    <source>
        <dbReference type="EMBL" id="QAY72697.1"/>
    </source>
</evidence>
<dbReference type="PANTHER" id="PTHR46825">
    <property type="entry name" value="D-ALANYL-D-ALANINE-CARBOXYPEPTIDASE/ENDOPEPTIDASE AMPH"/>
    <property type="match status" value="1"/>
</dbReference>
<evidence type="ECO:0000313" key="3">
    <source>
        <dbReference type="Proteomes" id="UP000291259"/>
    </source>
</evidence>
<gene>
    <name evidence="2" type="ORF">ET445_04390</name>
</gene>